<dbReference type="GO" id="GO:0098796">
    <property type="term" value="C:membrane protein complex"/>
    <property type="evidence" value="ECO:0007669"/>
    <property type="project" value="UniProtKB-ARBA"/>
</dbReference>
<dbReference type="PROSITE" id="PS50893">
    <property type="entry name" value="ABC_TRANSPORTER_2"/>
    <property type="match status" value="1"/>
</dbReference>
<dbReference type="GO" id="GO:0005886">
    <property type="term" value="C:plasma membrane"/>
    <property type="evidence" value="ECO:0007669"/>
    <property type="project" value="TreeGrafter"/>
</dbReference>
<reference evidence="5 6" key="1">
    <citation type="submission" date="2010-05" db="EMBL/GenBank/DDBJ databases">
        <title>Complete sequence of Methanococcus voltae A3.</title>
        <authorList>
            <consortium name="US DOE Joint Genome Institute"/>
            <person name="Lucas S."/>
            <person name="Copeland A."/>
            <person name="Lapidus A."/>
            <person name="Cheng J.-F."/>
            <person name="Bruce D."/>
            <person name="Goodwin L."/>
            <person name="Pitluck S."/>
            <person name="Lowry S."/>
            <person name="Clum A."/>
            <person name="Land M."/>
            <person name="Hauser L."/>
            <person name="Kyrpides N."/>
            <person name="Mikhailova N."/>
            <person name="Whitman W.B."/>
            <person name="Woyke T."/>
        </authorList>
    </citation>
    <scope>NUCLEOTIDE SEQUENCE [LARGE SCALE GENOMIC DNA]</scope>
    <source>
        <strain evidence="6">ATCC BAA-1334 / A3</strain>
    </source>
</reference>
<protein>
    <submittedName>
        <fullName evidence="5">ABC transporter related protein</fullName>
    </submittedName>
</protein>
<keyword evidence="1" id="KW-0813">Transport</keyword>
<organism evidence="5 6">
    <name type="scientific">Methanococcus voltae (strain ATCC BAA-1334 / A3)</name>
    <dbReference type="NCBI Taxonomy" id="456320"/>
    <lineage>
        <taxon>Archaea</taxon>
        <taxon>Methanobacteriati</taxon>
        <taxon>Methanobacteriota</taxon>
        <taxon>Methanomada group</taxon>
        <taxon>Methanococci</taxon>
        <taxon>Methanococcales</taxon>
        <taxon>Methanococcaceae</taxon>
        <taxon>Methanococcus</taxon>
    </lineage>
</organism>
<feature type="domain" description="ABC transporter" evidence="4">
    <location>
        <begin position="52"/>
        <end position="286"/>
    </location>
</feature>
<dbReference type="Gene3D" id="3.40.50.300">
    <property type="entry name" value="P-loop containing nucleotide triphosphate hydrolases"/>
    <property type="match status" value="1"/>
</dbReference>
<dbReference type="HOGENOM" id="CLU_000604_1_22_2"/>
<dbReference type="PANTHER" id="PTHR24220">
    <property type="entry name" value="IMPORT ATP-BINDING PROTEIN"/>
    <property type="match status" value="1"/>
</dbReference>
<dbReference type="GO" id="GO:0022857">
    <property type="term" value="F:transmembrane transporter activity"/>
    <property type="evidence" value="ECO:0007669"/>
    <property type="project" value="TreeGrafter"/>
</dbReference>
<dbReference type="InterPro" id="IPR017911">
    <property type="entry name" value="MacB-like_ATP-bd"/>
</dbReference>
<dbReference type="InterPro" id="IPR017871">
    <property type="entry name" value="ABC_transporter-like_CS"/>
</dbReference>
<dbReference type="InterPro" id="IPR003593">
    <property type="entry name" value="AAA+_ATPase"/>
</dbReference>
<dbReference type="FunFam" id="3.40.50.300:FF:000032">
    <property type="entry name" value="Export ABC transporter ATP-binding protein"/>
    <property type="match status" value="1"/>
</dbReference>
<evidence type="ECO:0000259" key="4">
    <source>
        <dbReference type="PROSITE" id="PS50893"/>
    </source>
</evidence>
<evidence type="ECO:0000256" key="1">
    <source>
        <dbReference type="ARBA" id="ARBA00022448"/>
    </source>
</evidence>
<dbReference type="AlphaFoldDB" id="D7DUM4"/>
<dbReference type="PANTHER" id="PTHR24220:SF86">
    <property type="entry name" value="ABC TRANSPORTER ABCH.1"/>
    <property type="match status" value="1"/>
</dbReference>
<evidence type="ECO:0000256" key="2">
    <source>
        <dbReference type="ARBA" id="ARBA00022741"/>
    </source>
</evidence>
<keyword evidence="2" id="KW-0547">Nucleotide-binding</keyword>
<evidence type="ECO:0000313" key="5">
    <source>
        <dbReference type="EMBL" id="ADI36834.1"/>
    </source>
</evidence>
<dbReference type="PROSITE" id="PS00211">
    <property type="entry name" value="ABC_TRANSPORTER_1"/>
    <property type="match status" value="1"/>
</dbReference>
<dbReference type="KEGG" id="mvo:Mvol_1177"/>
<sequence length="289" mass="32055">MEDIEKTIETVSSTDDTIQNITQNSVEEDSETLTANNKLNNGINTSESETIISLRGIWKIYPMGDYQVKALRDISLDIKKGDFVAIIGSSGSGKSTMMNMIGCLDVPTKGEVYLYDKNISKLSESRLSELRGRSIGFIFQQYNLISGMTALENVMLPLQFQDVNDKDAKNRATSVLKMVGLGDRIKNLPNQLSGGQQQRVSIARALACNPDILLADEPTGALDSTTGTQVLKILQKLWKSGKTIVMITHDLNLAKYANTQVELKDGVIIRNELNENRQDFDDLDDLKME</sequence>
<dbReference type="InterPro" id="IPR027417">
    <property type="entry name" value="P-loop_NTPase"/>
</dbReference>
<dbReference type="SUPFAM" id="SSF52540">
    <property type="entry name" value="P-loop containing nucleoside triphosphate hydrolases"/>
    <property type="match status" value="1"/>
</dbReference>
<dbReference type="Proteomes" id="UP000007722">
    <property type="component" value="Chromosome"/>
</dbReference>
<keyword evidence="6" id="KW-1185">Reference proteome</keyword>
<dbReference type="GO" id="GO:0005524">
    <property type="term" value="F:ATP binding"/>
    <property type="evidence" value="ECO:0007669"/>
    <property type="project" value="UniProtKB-KW"/>
</dbReference>
<dbReference type="EMBL" id="CP002057">
    <property type="protein sequence ID" value="ADI36834.1"/>
    <property type="molecule type" value="Genomic_DNA"/>
</dbReference>
<dbReference type="GO" id="GO:0016887">
    <property type="term" value="F:ATP hydrolysis activity"/>
    <property type="evidence" value="ECO:0007669"/>
    <property type="project" value="InterPro"/>
</dbReference>
<proteinExistence type="predicted"/>
<dbReference type="STRING" id="456320.Mvol_1177"/>
<name>D7DUM4_METV3</name>
<accession>D7DUM4</accession>
<evidence type="ECO:0000313" key="6">
    <source>
        <dbReference type="Proteomes" id="UP000007722"/>
    </source>
</evidence>
<dbReference type="SMART" id="SM00382">
    <property type="entry name" value="AAA"/>
    <property type="match status" value="1"/>
</dbReference>
<evidence type="ECO:0000256" key="3">
    <source>
        <dbReference type="ARBA" id="ARBA00022840"/>
    </source>
</evidence>
<dbReference type="eggNOG" id="arCOG00922">
    <property type="taxonomic scope" value="Archaea"/>
</dbReference>
<dbReference type="Pfam" id="PF00005">
    <property type="entry name" value="ABC_tran"/>
    <property type="match status" value="1"/>
</dbReference>
<keyword evidence="3" id="KW-0067">ATP-binding</keyword>
<dbReference type="CDD" id="cd03255">
    <property type="entry name" value="ABC_MJ0796_LolCDE_FtsE"/>
    <property type="match status" value="1"/>
</dbReference>
<dbReference type="InterPro" id="IPR015854">
    <property type="entry name" value="ABC_transpr_LolD-like"/>
</dbReference>
<dbReference type="InParanoid" id="D7DUM4"/>
<gene>
    <name evidence="5" type="ordered locus">Mvol_1177</name>
</gene>
<dbReference type="InterPro" id="IPR003439">
    <property type="entry name" value="ABC_transporter-like_ATP-bd"/>
</dbReference>
<dbReference type="FunCoup" id="D7DUM4">
    <property type="interactions" value="24"/>
</dbReference>